<evidence type="ECO:0000313" key="2">
    <source>
        <dbReference type="EMBL" id="KAG5487413.1"/>
    </source>
</evidence>
<feature type="compositionally biased region" description="Polar residues" evidence="1">
    <location>
        <begin position="343"/>
        <end position="354"/>
    </location>
</feature>
<evidence type="ECO:0008006" key="4">
    <source>
        <dbReference type="Google" id="ProtNLM"/>
    </source>
</evidence>
<feature type="region of interest" description="Disordered" evidence="1">
    <location>
        <begin position="331"/>
        <end position="394"/>
    </location>
</feature>
<dbReference type="Proteomes" id="UP000674179">
    <property type="component" value="Chromosome 1"/>
</dbReference>
<organism evidence="2 3">
    <name type="scientific">Leishmania enriettii</name>
    <dbReference type="NCBI Taxonomy" id="5663"/>
    <lineage>
        <taxon>Eukaryota</taxon>
        <taxon>Discoba</taxon>
        <taxon>Euglenozoa</taxon>
        <taxon>Kinetoplastea</taxon>
        <taxon>Metakinetoplastina</taxon>
        <taxon>Trypanosomatida</taxon>
        <taxon>Trypanosomatidae</taxon>
        <taxon>Leishmaniinae</taxon>
        <taxon>Leishmania</taxon>
    </lineage>
</organism>
<feature type="region of interest" description="Disordered" evidence="1">
    <location>
        <begin position="476"/>
        <end position="591"/>
    </location>
</feature>
<protein>
    <recommendedName>
        <fullName evidence="4">EF-hand domain-containing protein</fullName>
    </recommendedName>
</protein>
<reference evidence="2 3" key="1">
    <citation type="submission" date="2021-02" db="EMBL/GenBank/DDBJ databases">
        <title>Leishmania (Mundinia) enrietti genome sequencing and assembly.</title>
        <authorList>
            <person name="Almutairi H."/>
            <person name="Gatherer D."/>
        </authorList>
    </citation>
    <scope>NUCLEOTIDE SEQUENCE [LARGE SCALE GENOMIC DNA]</scope>
    <source>
        <strain evidence="2">CUR178</strain>
    </source>
</reference>
<proteinExistence type="predicted"/>
<sequence>MAFAAPIDPVSGATAAAAATPSATANAVGFKPKSAQGPAHGMASNGGFHDTAGAISATLQEQSRALAGMLAKLPDLDLSEMSRVKSCFSAVLGEGRENIVNGLELRVVFGELGLYPSETELNLILRAYRDRVNLVTLTQYLRLYKKELWVNRAAAAAAAAAAGRSDSLQISSVPAIQRSYKAFSGSRHMAAAREGGFAAGGGVDEDTLKAFVALGGNEDGGGEIPASTLRDAIRGFGLTIDIDSMIRTVDVHHSGMLDYVDFCALWSQPAGTSSEVGDTGGTELAAGEKARQSSADTAPADGYRRHSSLGSLISDSHRRFLSMMASTPRRTSLAAGALRRRSQVLTQQREQASSPPHARGFSVGGRHIPQNTNSSSAAVTGGQQSSGVGDGNGARSAALVEASVTPPPTPITDEEHMTLVTMYLFPDQLENTARRSPHFVAAPGNGSVASGAAGACHPTGGESMPYSGALYQNRLSRSSANGARSRSRSCRQTRGTSASRKGRNRLDADGGNTLVTEFFSPKSHNVYRPPSPMILSMRSTTAHRNRLKRLETQKRARKAQQHQQLSSRGGGDGLDDFDNVATTPPSRMSAR</sequence>
<dbReference type="AlphaFoldDB" id="A0A836HTN7"/>
<accession>A0A836HTN7</accession>
<name>A0A836HTN7_LEIEN</name>
<dbReference type="GeneID" id="94175636"/>
<feature type="compositionally biased region" description="Polar residues" evidence="1">
    <location>
        <begin position="580"/>
        <end position="591"/>
    </location>
</feature>
<dbReference type="SUPFAM" id="SSF47473">
    <property type="entry name" value="EF-hand"/>
    <property type="match status" value="1"/>
</dbReference>
<feature type="compositionally biased region" description="Polar residues" evidence="1">
    <location>
        <begin position="369"/>
        <end position="387"/>
    </location>
</feature>
<dbReference type="Gene3D" id="1.10.238.10">
    <property type="entry name" value="EF-hand"/>
    <property type="match status" value="1"/>
</dbReference>
<evidence type="ECO:0000313" key="3">
    <source>
        <dbReference type="Proteomes" id="UP000674179"/>
    </source>
</evidence>
<dbReference type="EMBL" id="JAFHKP010000001">
    <property type="protein sequence ID" value="KAG5487413.1"/>
    <property type="molecule type" value="Genomic_DNA"/>
</dbReference>
<evidence type="ECO:0000256" key="1">
    <source>
        <dbReference type="SAM" id="MobiDB-lite"/>
    </source>
</evidence>
<keyword evidence="3" id="KW-1185">Reference proteome</keyword>
<feature type="region of interest" description="Disordered" evidence="1">
    <location>
        <begin position="286"/>
        <end position="305"/>
    </location>
</feature>
<dbReference type="RefSeq" id="XP_067696229.1">
    <property type="nucleotide sequence ID" value="XM_067840126.1"/>
</dbReference>
<comment type="caution">
    <text evidence="2">The sequence shown here is derived from an EMBL/GenBank/DDBJ whole genome shotgun (WGS) entry which is preliminary data.</text>
</comment>
<gene>
    <name evidence="2" type="ORF">CUR178_08499</name>
</gene>
<dbReference type="OrthoDB" id="26525at2759"/>
<dbReference type="InterPro" id="IPR011992">
    <property type="entry name" value="EF-hand-dom_pair"/>
</dbReference>
<dbReference type="KEGG" id="lenr:94175636"/>